<dbReference type="Pfam" id="PF00700">
    <property type="entry name" value="Flagellin_C"/>
    <property type="match status" value="1"/>
</dbReference>
<dbReference type="Pfam" id="PF00669">
    <property type="entry name" value="Flagellin_N"/>
    <property type="match status" value="1"/>
</dbReference>
<keyword evidence="6" id="KW-0969">Cilium</keyword>
<dbReference type="HOGENOM" id="CLU_066395_0_0_5"/>
<reference evidence="6" key="1">
    <citation type="submission" date="2006-06" db="EMBL/GenBank/DDBJ databases">
        <title>Complete sequence of chromosome of Chelativorans sp. BNC1.</title>
        <authorList>
            <consortium name="US DOE Joint Genome Institute"/>
            <person name="Copeland A."/>
            <person name="Lucas S."/>
            <person name="Lapidus A."/>
            <person name="Barry K."/>
            <person name="Detter J.C."/>
            <person name="Glavina del Rio T."/>
            <person name="Hammon N."/>
            <person name="Israni S."/>
            <person name="Dalin E."/>
            <person name="Tice H."/>
            <person name="Pitluck S."/>
            <person name="Chertkov O."/>
            <person name="Brettin T."/>
            <person name="Bruce D."/>
            <person name="Han C."/>
            <person name="Tapia R."/>
            <person name="Gilna P."/>
            <person name="Schmutz J."/>
            <person name="Larimer F."/>
            <person name="Land M."/>
            <person name="Hauser L."/>
            <person name="Kyrpides N."/>
            <person name="Mikhailova N."/>
            <person name="Richardson P."/>
        </authorList>
    </citation>
    <scope>NUCLEOTIDE SEQUENCE</scope>
    <source>
        <strain evidence="6">BNC1</strain>
    </source>
</reference>
<dbReference type="AlphaFoldDB" id="Q11LP4"/>
<evidence type="ECO:0000259" key="4">
    <source>
        <dbReference type="Pfam" id="PF00669"/>
    </source>
</evidence>
<dbReference type="KEGG" id="mes:Meso_0277"/>
<dbReference type="SUPFAM" id="SSF64518">
    <property type="entry name" value="Phase 1 flagellin"/>
    <property type="match status" value="1"/>
</dbReference>
<comment type="similarity">
    <text evidence="1 3">Belongs to the bacterial flagellin family.</text>
</comment>
<gene>
    <name evidence="6" type="ordered locus">Meso_0277</name>
</gene>
<dbReference type="GO" id="GO:0005198">
    <property type="term" value="F:structural molecule activity"/>
    <property type="evidence" value="ECO:0007669"/>
    <property type="project" value="UniProtKB-UniRule"/>
</dbReference>
<evidence type="ECO:0000256" key="2">
    <source>
        <dbReference type="ARBA" id="ARBA00023143"/>
    </source>
</evidence>
<dbReference type="InterPro" id="IPR001492">
    <property type="entry name" value="Flagellin"/>
</dbReference>
<dbReference type="InterPro" id="IPR046358">
    <property type="entry name" value="Flagellin_C"/>
</dbReference>
<accession>Q11LP4</accession>
<dbReference type="STRING" id="266779.Meso_0277"/>
<dbReference type="GO" id="GO:0009288">
    <property type="term" value="C:bacterial-type flagellum"/>
    <property type="evidence" value="ECO:0007669"/>
    <property type="project" value="UniProtKB-SubCell"/>
</dbReference>
<feature type="domain" description="Flagellin C-terminal" evidence="5">
    <location>
        <begin position="267"/>
        <end position="348"/>
    </location>
</feature>
<dbReference type="Gene3D" id="1.20.1330.10">
    <property type="entry name" value="f41 fragment of flagellin, N-terminal domain"/>
    <property type="match status" value="1"/>
</dbReference>
<keyword evidence="6" id="KW-0282">Flagellum</keyword>
<dbReference type="PANTHER" id="PTHR42792">
    <property type="entry name" value="FLAGELLIN"/>
    <property type="match status" value="1"/>
</dbReference>
<evidence type="ECO:0000256" key="1">
    <source>
        <dbReference type="ARBA" id="ARBA00005709"/>
    </source>
</evidence>
<keyword evidence="6" id="KW-0966">Cell projection</keyword>
<dbReference type="PANTHER" id="PTHR42792:SF1">
    <property type="entry name" value="FLAGELLAR HOOK-ASSOCIATED PROTEIN 3"/>
    <property type="match status" value="1"/>
</dbReference>
<dbReference type="InterPro" id="IPR001029">
    <property type="entry name" value="Flagellin_N"/>
</dbReference>
<evidence type="ECO:0000259" key="5">
    <source>
        <dbReference type="Pfam" id="PF00700"/>
    </source>
</evidence>
<protein>
    <recommendedName>
        <fullName evidence="3">Flagellin</fullName>
    </recommendedName>
</protein>
<comment type="subcellular location">
    <subcellularLocation>
        <location evidence="3">Secreted</location>
    </subcellularLocation>
    <subcellularLocation>
        <location evidence="3">Bacterial flagellum</location>
    </subcellularLocation>
</comment>
<dbReference type="GO" id="GO:0005576">
    <property type="term" value="C:extracellular region"/>
    <property type="evidence" value="ECO:0007669"/>
    <property type="project" value="UniProtKB-SubCell"/>
</dbReference>
<feature type="domain" description="Flagellin N-terminal" evidence="4">
    <location>
        <begin position="6"/>
        <end position="140"/>
    </location>
</feature>
<comment type="function">
    <text evidence="3">Flagellin is the subunit protein which polymerizes to form the filaments of bacterial flagella.</text>
</comment>
<dbReference type="EMBL" id="CP000390">
    <property type="protein sequence ID" value="ABG61681.1"/>
    <property type="molecule type" value="Genomic_DNA"/>
</dbReference>
<evidence type="ECO:0000313" key="6">
    <source>
        <dbReference type="EMBL" id="ABG61681.1"/>
    </source>
</evidence>
<keyword evidence="3" id="KW-0964">Secreted</keyword>
<organism evidence="6">
    <name type="scientific">Chelativorans sp. (strain BNC1)</name>
    <dbReference type="NCBI Taxonomy" id="266779"/>
    <lineage>
        <taxon>Bacteria</taxon>
        <taxon>Pseudomonadati</taxon>
        <taxon>Pseudomonadota</taxon>
        <taxon>Alphaproteobacteria</taxon>
        <taxon>Hyphomicrobiales</taxon>
        <taxon>Phyllobacteriaceae</taxon>
        <taxon>Chelativorans</taxon>
    </lineage>
</organism>
<evidence type="ECO:0000256" key="3">
    <source>
        <dbReference type="RuleBase" id="RU362073"/>
    </source>
</evidence>
<sequence length="349" mass="37688">MKVSFVSTSAISQTLRYQMMRMQADLVKNQKELDSGRLADPGATLGARAGFSFSMDREISRLENVIDANSLAANRLTATQNNLTQLTDISQELLATLSAALSGVNDTSIVKSGATRALESMTSVLNSNFNGEYLFAGINTDVKPINDFTDPASPNKAQFDAQFLAFFGFAQNDPAASGITASQIEDFLDTVIEPAFMGTGWSDAWSGASDEKITSRIAANETAETSTTANGAGMRKLAMASAVLSEFLEIPLGDEARQTLYQRTTSLVGEAIPAIASVQAEVGLAETRLQDATDRISSQIDLFKTFIRDLEGVDPYEASTRVNEILTQIELSYALTSRIQQLSLLRYLP</sequence>
<name>Q11LP4_CHESB</name>
<dbReference type="NCBIfam" id="NF004669">
    <property type="entry name" value="PRK06008.1"/>
    <property type="match status" value="1"/>
</dbReference>
<proteinExistence type="inferred from homology"/>
<dbReference type="eggNOG" id="COG1344">
    <property type="taxonomic scope" value="Bacteria"/>
</dbReference>
<keyword evidence="2 3" id="KW-0975">Bacterial flagellum</keyword>